<organism evidence="2 3">
    <name type="scientific">Microvirga lotononidis</name>
    <dbReference type="NCBI Taxonomy" id="864069"/>
    <lineage>
        <taxon>Bacteria</taxon>
        <taxon>Pseudomonadati</taxon>
        <taxon>Pseudomonadota</taxon>
        <taxon>Alphaproteobacteria</taxon>
        <taxon>Hyphomicrobiales</taxon>
        <taxon>Methylobacteriaceae</taxon>
        <taxon>Microvirga</taxon>
    </lineage>
</organism>
<protein>
    <submittedName>
        <fullName evidence="2">Uncharacterized protein</fullName>
    </submittedName>
</protein>
<gene>
    <name evidence="2" type="ORF">MicloDRAFT_00049950</name>
</gene>
<dbReference type="Proteomes" id="UP000003947">
    <property type="component" value="Unassembled WGS sequence"/>
</dbReference>
<reference evidence="2 3" key="1">
    <citation type="submission" date="2012-02" db="EMBL/GenBank/DDBJ databases">
        <title>Improved High-Quality Draft sequence of Microvirga sp. WSM3557.</title>
        <authorList>
            <consortium name="US DOE Joint Genome Institute"/>
            <person name="Lucas S."/>
            <person name="Han J."/>
            <person name="Lapidus A."/>
            <person name="Cheng J.-F."/>
            <person name="Goodwin L."/>
            <person name="Pitluck S."/>
            <person name="Peters L."/>
            <person name="Zhang X."/>
            <person name="Detter J.C."/>
            <person name="Han C."/>
            <person name="Tapia R."/>
            <person name="Land M."/>
            <person name="Hauser L."/>
            <person name="Kyrpides N."/>
            <person name="Ivanova N."/>
            <person name="Pagani I."/>
            <person name="Brau L."/>
            <person name="Yates R."/>
            <person name="O'Hara G."/>
            <person name="Rui T."/>
            <person name="Howieson J."/>
            <person name="Reeve W."/>
            <person name="Woyke T."/>
        </authorList>
    </citation>
    <scope>NUCLEOTIDE SEQUENCE [LARGE SCALE GENOMIC DNA]</scope>
    <source>
        <strain evidence="2 3">WSM3557</strain>
    </source>
</reference>
<accession>I4YWS0</accession>
<feature type="region of interest" description="Disordered" evidence="1">
    <location>
        <begin position="37"/>
        <end position="59"/>
    </location>
</feature>
<evidence type="ECO:0000313" key="3">
    <source>
        <dbReference type="Proteomes" id="UP000003947"/>
    </source>
</evidence>
<evidence type="ECO:0000313" key="2">
    <source>
        <dbReference type="EMBL" id="EIM28412.1"/>
    </source>
</evidence>
<proteinExistence type="predicted"/>
<sequence>MGLAIHKLKLAGDSHLRKRARKLKKKEHPEVLFKVSGRRGKMTGDVNKRPRSDSVPKFF</sequence>
<dbReference type="EMBL" id="JH660645">
    <property type="protein sequence ID" value="EIM28412.1"/>
    <property type="molecule type" value="Genomic_DNA"/>
</dbReference>
<dbReference type="AlphaFoldDB" id="I4YWS0"/>
<dbReference type="PATRIC" id="fig|864069.3.peg.5375"/>
<keyword evidence="3" id="KW-1185">Reference proteome</keyword>
<evidence type="ECO:0000256" key="1">
    <source>
        <dbReference type="SAM" id="MobiDB-lite"/>
    </source>
</evidence>
<feature type="compositionally biased region" description="Basic and acidic residues" evidence="1">
    <location>
        <begin position="46"/>
        <end position="59"/>
    </location>
</feature>
<dbReference type="HOGENOM" id="CLU_2955420_0_0_5"/>
<name>I4YWS0_9HYPH</name>
<dbReference type="STRING" id="864069.MicloDRAFT_00049950"/>